<evidence type="ECO:0000313" key="3">
    <source>
        <dbReference type="Proteomes" id="UP000266723"/>
    </source>
</evidence>
<organism evidence="2 3">
    <name type="scientific">Brassica cretica</name>
    <name type="common">Mustard</name>
    <dbReference type="NCBI Taxonomy" id="69181"/>
    <lineage>
        <taxon>Eukaryota</taxon>
        <taxon>Viridiplantae</taxon>
        <taxon>Streptophyta</taxon>
        <taxon>Embryophyta</taxon>
        <taxon>Tracheophyta</taxon>
        <taxon>Spermatophyta</taxon>
        <taxon>Magnoliopsida</taxon>
        <taxon>eudicotyledons</taxon>
        <taxon>Gunneridae</taxon>
        <taxon>Pentapetalae</taxon>
        <taxon>rosids</taxon>
        <taxon>malvids</taxon>
        <taxon>Brassicales</taxon>
        <taxon>Brassicaceae</taxon>
        <taxon>Brassiceae</taxon>
        <taxon>Brassica</taxon>
    </lineage>
</organism>
<dbReference type="InterPro" id="IPR036885">
    <property type="entry name" value="SWIB_MDM2_dom_sf"/>
</dbReference>
<keyword evidence="3" id="KW-1185">Reference proteome</keyword>
<dbReference type="SUPFAM" id="SSF47592">
    <property type="entry name" value="SWIB/MDM2 domain"/>
    <property type="match status" value="1"/>
</dbReference>
<comment type="caution">
    <text evidence="2">The sequence shown here is derived from an EMBL/GenBank/DDBJ whole genome shotgun (WGS) entry which is preliminary data.</text>
</comment>
<dbReference type="InterPro" id="IPR019835">
    <property type="entry name" value="SWIB_domain"/>
</dbReference>
<accession>A0ABQ7CA50</accession>
<sequence length="108" mass="11739">PVKAKKGGGGGITKVCQLSPQLDKFIGTSQIARTEKGLQDPKDGRKILCDEFAAFLVKCISMLLQMNTALSKHIWSLADGGDASYRHLDAFTVVTALTRTEDRGTWLT</sequence>
<dbReference type="SMART" id="SM00151">
    <property type="entry name" value="SWIB"/>
    <property type="match status" value="1"/>
</dbReference>
<evidence type="ECO:0000313" key="2">
    <source>
        <dbReference type="EMBL" id="KAF3548949.1"/>
    </source>
</evidence>
<dbReference type="Proteomes" id="UP000266723">
    <property type="component" value="Unassembled WGS sequence"/>
</dbReference>
<dbReference type="PANTHER" id="PTHR13844">
    <property type="entry name" value="SWI/SNF-RELATED MATRIX-ASSOCIATED ACTIN-DEPENDENT REGULATOR OF CHROMATIN SUBFAMILY D"/>
    <property type="match status" value="1"/>
</dbReference>
<dbReference type="EMBL" id="QGKV02000832">
    <property type="protein sequence ID" value="KAF3548949.1"/>
    <property type="molecule type" value="Genomic_DNA"/>
</dbReference>
<dbReference type="Gene3D" id="1.10.245.10">
    <property type="entry name" value="SWIB/MDM2 domain"/>
    <property type="match status" value="1"/>
</dbReference>
<feature type="non-terminal residue" evidence="2">
    <location>
        <position position="1"/>
    </location>
</feature>
<evidence type="ECO:0000259" key="1">
    <source>
        <dbReference type="SMART" id="SM00151"/>
    </source>
</evidence>
<name>A0ABQ7CA50_BRACR</name>
<gene>
    <name evidence="2" type="ORF">DY000_02004548</name>
</gene>
<proteinExistence type="predicted"/>
<dbReference type="CDD" id="cd10567">
    <property type="entry name" value="SWIB-MDM2_like"/>
    <property type="match status" value="1"/>
</dbReference>
<protein>
    <recommendedName>
        <fullName evidence="1">SWIB domain-containing protein</fullName>
    </recommendedName>
</protein>
<reference evidence="2 3" key="1">
    <citation type="journal article" date="2020" name="BMC Genomics">
        <title>Intraspecific diversification of the crop wild relative Brassica cretica Lam. using demographic model selection.</title>
        <authorList>
            <person name="Kioukis A."/>
            <person name="Michalopoulou V.A."/>
            <person name="Briers L."/>
            <person name="Pirintsos S."/>
            <person name="Studholme D.J."/>
            <person name="Pavlidis P."/>
            <person name="Sarris P.F."/>
        </authorList>
    </citation>
    <scope>NUCLEOTIDE SEQUENCE [LARGE SCALE GENOMIC DNA]</scope>
    <source>
        <strain evidence="3">cv. PFS-1207/04</strain>
    </source>
</reference>
<feature type="domain" description="SWIB" evidence="1">
    <location>
        <begin position="12"/>
        <end position="79"/>
    </location>
</feature>